<organism evidence="1 2">
    <name type="scientific">Mycobacteroides chelonae</name>
    <name type="common">Mycobacterium chelonae</name>
    <dbReference type="NCBI Taxonomy" id="1774"/>
    <lineage>
        <taxon>Bacteria</taxon>
        <taxon>Bacillati</taxon>
        <taxon>Actinomycetota</taxon>
        <taxon>Actinomycetes</taxon>
        <taxon>Mycobacteriales</taxon>
        <taxon>Mycobacteriaceae</taxon>
        <taxon>Mycobacteroides</taxon>
    </lineage>
</organism>
<accession>A0A1S1LGR6</accession>
<proteinExistence type="predicted"/>
<name>A0A1S1LGR6_MYCCH</name>
<gene>
    <name evidence="1" type="ORF">BKG82_27220</name>
</gene>
<dbReference type="AlphaFoldDB" id="A0A1S1LGR6"/>
<evidence type="ECO:0000313" key="1">
    <source>
        <dbReference type="EMBL" id="OHU47345.1"/>
    </source>
</evidence>
<comment type="caution">
    <text evidence="1">The sequence shown here is derived from an EMBL/GenBank/DDBJ whole genome shotgun (WGS) entry which is preliminary data.</text>
</comment>
<dbReference type="Proteomes" id="UP000180043">
    <property type="component" value="Unassembled WGS sequence"/>
</dbReference>
<evidence type="ECO:0000313" key="2">
    <source>
        <dbReference type="Proteomes" id="UP000180043"/>
    </source>
</evidence>
<dbReference type="EMBL" id="MLIQ01000042">
    <property type="protein sequence ID" value="OHU47345.1"/>
    <property type="molecule type" value="Genomic_DNA"/>
</dbReference>
<protein>
    <submittedName>
        <fullName evidence="1">Uncharacterized protein</fullName>
    </submittedName>
</protein>
<sequence length="268" mass="29120">MVEIIADTAMAVRLGLVPLSRIRRGAAALPAVTLTKADKQIQLIGVMHIADHRAWQLLNARLRSERAAGASIQFELLARSTTQPDPQMLRENVKYRALVRYLAIALGMQMQHQGLAMHSSWVHADLRLDEFVAATGGSLDRNLSLPDGVSDALVAAGRCVLLRSRRTRRTLMLAILGAAALVPQLGRFADIVLPARNRIAARSAELSTTTRTVSIWGAAHLPGIARLLTRAGWTVSGVSWWTHEQVGLMPAVDGHLNLRVPKVAGHDS</sequence>
<reference evidence="1 2" key="1">
    <citation type="submission" date="2016-10" db="EMBL/GenBank/DDBJ databases">
        <title>Evaluation of Human, Veterinary and Environmental Mycobacterium chelonae Isolates by Core Genome Phylogenomic Analysis, Targeted Gene Comparison, and Anti-microbial Susceptibility Patterns: A Tale of Mistaken Identities.</title>
        <authorList>
            <person name="Fogelson S.B."/>
            <person name="Camus A.C."/>
            <person name="Lorenz W."/>
            <person name="Vasireddy R."/>
            <person name="Vasireddy S."/>
            <person name="Smith T."/>
            <person name="Brown-Elliott B.A."/>
            <person name="Wallace R.J.Jr."/>
            <person name="Hasan N.A."/>
            <person name="Reischl U."/>
            <person name="Sanchez S."/>
        </authorList>
    </citation>
    <scope>NUCLEOTIDE SEQUENCE [LARGE SCALE GENOMIC DNA]</scope>
    <source>
        <strain evidence="1 2">15515</strain>
    </source>
</reference>